<sequence length="176" mass="18939">MSTQPTARVARMRRLSLIIIAAAVVGFIANSEMKTLHRVAKARFTQSTSSPWVAAISSASPHTVEVWAVDEEMGYQWADLDASVTVLDDTGTTVAAHRFVASESAEKGGVKRAQTGKTLQVPLGASELHVTVSLIKGDYVDIEVYRDLPAWRALAPGVFVLLGFAGVVLFLKSRAQ</sequence>
<reference evidence="2 3" key="1">
    <citation type="submission" date="2023-12" db="EMBL/GenBank/DDBJ databases">
        <title>Description of an unclassified Opitutus bacterium of Verrucomicrobiota.</title>
        <authorList>
            <person name="Zhang D.-F."/>
        </authorList>
    </citation>
    <scope>NUCLEOTIDE SEQUENCE [LARGE SCALE GENOMIC DNA]</scope>
    <source>
        <strain evidence="2 3">WL0086</strain>
    </source>
</reference>
<evidence type="ECO:0000313" key="2">
    <source>
        <dbReference type="EMBL" id="WRQ88129.1"/>
    </source>
</evidence>
<evidence type="ECO:0000313" key="3">
    <source>
        <dbReference type="Proteomes" id="UP000738431"/>
    </source>
</evidence>
<feature type="transmembrane region" description="Helical" evidence="1">
    <location>
        <begin position="150"/>
        <end position="171"/>
    </location>
</feature>
<keyword evidence="1" id="KW-0812">Transmembrane</keyword>
<dbReference type="EMBL" id="CP139781">
    <property type="protein sequence ID" value="WRQ88129.1"/>
    <property type="molecule type" value="Genomic_DNA"/>
</dbReference>
<proteinExistence type="predicted"/>
<dbReference type="RefSeq" id="WP_221028838.1">
    <property type="nucleotide sequence ID" value="NZ_CP139781.1"/>
</dbReference>
<keyword evidence="3" id="KW-1185">Reference proteome</keyword>
<protein>
    <recommendedName>
        <fullName evidence="4">DUF3592 domain-containing protein</fullName>
    </recommendedName>
</protein>
<accession>A0ABZ1C951</accession>
<gene>
    <name evidence="2" type="ORF">K1X11_001835</name>
</gene>
<organism evidence="2 3">
    <name type="scientific">Actomonas aquatica</name>
    <dbReference type="NCBI Taxonomy" id="2866162"/>
    <lineage>
        <taxon>Bacteria</taxon>
        <taxon>Pseudomonadati</taxon>
        <taxon>Verrucomicrobiota</taxon>
        <taxon>Opitutia</taxon>
        <taxon>Opitutales</taxon>
        <taxon>Opitutaceae</taxon>
        <taxon>Actomonas</taxon>
    </lineage>
</organism>
<evidence type="ECO:0008006" key="4">
    <source>
        <dbReference type="Google" id="ProtNLM"/>
    </source>
</evidence>
<keyword evidence="1" id="KW-1133">Transmembrane helix</keyword>
<evidence type="ECO:0000256" key="1">
    <source>
        <dbReference type="SAM" id="Phobius"/>
    </source>
</evidence>
<name>A0ABZ1C951_9BACT</name>
<keyword evidence="1" id="KW-0472">Membrane</keyword>
<dbReference type="Proteomes" id="UP000738431">
    <property type="component" value="Chromosome"/>
</dbReference>